<dbReference type="Proteomes" id="UP000230233">
    <property type="component" value="Chromosome III"/>
</dbReference>
<evidence type="ECO:0000256" key="1">
    <source>
        <dbReference type="SAM" id="SignalP"/>
    </source>
</evidence>
<feature type="chain" id="PRO_5013680547" evidence="1">
    <location>
        <begin position="18"/>
        <end position="180"/>
    </location>
</feature>
<comment type="caution">
    <text evidence="2">The sequence shown here is derived from an EMBL/GenBank/DDBJ whole genome shotgun (WGS) entry which is preliminary data.</text>
</comment>
<keyword evidence="1" id="KW-0732">Signal</keyword>
<name>A0A2G5UMW1_9PELO</name>
<sequence>MSVHEAVFFTIISVVCGINWTEIEDEERKEAFKEDLLTILEGYLDLENGTPISLRDVLKNIIQLKQDPFYEKLEKTKVSAALLEDRRQNEWVAPPTYVEAFRKFGLSNLGATTNEFHTVGELRATLMISWYQAMFDDGVERRELQNAFCSNVLWRLPSDRRPSHQQYLDALMGNLSMDEI</sequence>
<dbReference type="AlphaFoldDB" id="A0A2G5UMW1"/>
<protein>
    <submittedName>
        <fullName evidence="2">Uncharacterized protein</fullName>
    </submittedName>
</protein>
<gene>
    <name evidence="2" type="primary">Cnig_chr_III.g8465</name>
    <name evidence="2" type="ORF">B9Z55_008465</name>
</gene>
<organism evidence="2 3">
    <name type="scientific">Caenorhabditis nigoni</name>
    <dbReference type="NCBI Taxonomy" id="1611254"/>
    <lineage>
        <taxon>Eukaryota</taxon>
        <taxon>Metazoa</taxon>
        <taxon>Ecdysozoa</taxon>
        <taxon>Nematoda</taxon>
        <taxon>Chromadorea</taxon>
        <taxon>Rhabditida</taxon>
        <taxon>Rhabditina</taxon>
        <taxon>Rhabditomorpha</taxon>
        <taxon>Rhabditoidea</taxon>
        <taxon>Rhabditidae</taxon>
        <taxon>Peloderinae</taxon>
        <taxon>Caenorhabditis</taxon>
    </lineage>
</organism>
<dbReference type="EMBL" id="PDUG01000003">
    <property type="protein sequence ID" value="PIC40859.1"/>
    <property type="molecule type" value="Genomic_DNA"/>
</dbReference>
<reference evidence="3" key="1">
    <citation type="submission" date="2017-10" db="EMBL/GenBank/DDBJ databases">
        <title>Rapid genome shrinkage in a self-fertile nematode reveals novel sperm competition proteins.</title>
        <authorList>
            <person name="Yin D."/>
            <person name="Schwarz E.M."/>
            <person name="Thomas C.G."/>
            <person name="Felde R.L."/>
            <person name="Korf I.F."/>
            <person name="Cutter A.D."/>
            <person name="Schartner C.M."/>
            <person name="Ralston E.J."/>
            <person name="Meyer B.J."/>
            <person name="Haag E.S."/>
        </authorList>
    </citation>
    <scope>NUCLEOTIDE SEQUENCE [LARGE SCALE GENOMIC DNA]</scope>
    <source>
        <strain evidence="3">JU1422</strain>
    </source>
</reference>
<keyword evidence="3" id="KW-1185">Reference proteome</keyword>
<evidence type="ECO:0000313" key="2">
    <source>
        <dbReference type="EMBL" id="PIC40859.1"/>
    </source>
</evidence>
<evidence type="ECO:0000313" key="3">
    <source>
        <dbReference type="Proteomes" id="UP000230233"/>
    </source>
</evidence>
<proteinExistence type="predicted"/>
<feature type="signal peptide" evidence="1">
    <location>
        <begin position="1"/>
        <end position="17"/>
    </location>
</feature>
<accession>A0A2G5UMW1</accession>